<keyword evidence="3" id="KW-1185">Reference proteome</keyword>
<dbReference type="AlphaFoldDB" id="A0A8J3YE94"/>
<feature type="transmembrane region" description="Helical" evidence="1">
    <location>
        <begin position="83"/>
        <end position="108"/>
    </location>
</feature>
<dbReference type="EMBL" id="BOOY01000041">
    <property type="protein sequence ID" value="GIJ06335.1"/>
    <property type="molecule type" value="Genomic_DNA"/>
</dbReference>
<evidence type="ECO:0000313" key="2">
    <source>
        <dbReference type="EMBL" id="GIJ06335.1"/>
    </source>
</evidence>
<evidence type="ECO:0000313" key="3">
    <source>
        <dbReference type="Proteomes" id="UP000652013"/>
    </source>
</evidence>
<dbReference type="Proteomes" id="UP000652013">
    <property type="component" value="Unassembled WGS sequence"/>
</dbReference>
<keyword evidence="1" id="KW-0472">Membrane</keyword>
<keyword evidence="1" id="KW-0812">Transmembrane</keyword>
<evidence type="ECO:0000256" key="1">
    <source>
        <dbReference type="SAM" id="Phobius"/>
    </source>
</evidence>
<keyword evidence="1" id="KW-1133">Transmembrane helix</keyword>
<accession>A0A8J3YE94</accession>
<feature type="transmembrane region" description="Helical" evidence="1">
    <location>
        <begin position="189"/>
        <end position="211"/>
    </location>
</feature>
<sequence>MLYALGQPASLAGLLVGFLLALTVRAVAIRAVTRGLRLSWDRGPWFSPRHDVDPFGAVGAAVGLGWGRPTDVGEVSRRRGRGAAALVFAAGPLAALALAQALLAVYALTYGTDREAFLVNTPAIIMYGVYDVDFGAQFLLSLAVAPLCFAVLALLPMPPLDGFGLLWCCFRAPGPGIGKYKHWFADNNIGIAVLLAVMLIPFLGTPFFLVIDAVATPLMRVWT</sequence>
<name>A0A8J3YE94_9ACTN</name>
<protein>
    <recommendedName>
        <fullName evidence="4">Peptidase M50</fullName>
    </recommendedName>
</protein>
<feature type="transmembrane region" description="Helical" evidence="1">
    <location>
        <begin position="12"/>
        <end position="32"/>
    </location>
</feature>
<dbReference type="RefSeq" id="WP_203941522.1">
    <property type="nucleotide sequence ID" value="NZ_BAAAGJ010000013.1"/>
</dbReference>
<feature type="transmembrane region" description="Helical" evidence="1">
    <location>
        <begin position="134"/>
        <end position="155"/>
    </location>
</feature>
<gene>
    <name evidence="2" type="ORF">Sya03_56870</name>
</gene>
<comment type="caution">
    <text evidence="2">The sequence shown here is derived from an EMBL/GenBank/DDBJ whole genome shotgun (WGS) entry which is preliminary data.</text>
</comment>
<organism evidence="2 3">
    <name type="scientific">Spirilliplanes yamanashiensis</name>
    <dbReference type="NCBI Taxonomy" id="42233"/>
    <lineage>
        <taxon>Bacteria</taxon>
        <taxon>Bacillati</taxon>
        <taxon>Actinomycetota</taxon>
        <taxon>Actinomycetes</taxon>
        <taxon>Micromonosporales</taxon>
        <taxon>Micromonosporaceae</taxon>
        <taxon>Spirilliplanes</taxon>
    </lineage>
</organism>
<evidence type="ECO:0008006" key="4">
    <source>
        <dbReference type="Google" id="ProtNLM"/>
    </source>
</evidence>
<reference evidence="2" key="1">
    <citation type="submission" date="2021-01" db="EMBL/GenBank/DDBJ databases">
        <title>Whole genome shotgun sequence of Spirilliplanes yamanashiensis NBRC 15828.</title>
        <authorList>
            <person name="Komaki H."/>
            <person name="Tamura T."/>
        </authorList>
    </citation>
    <scope>NUCLEOTIDE SEQUENCE</scope>
    <source>
        <strain evidence="2">NBRC 15828</strain>
    </source>
</reference>
<proteinExistence type="predicted"/>